<dbReference type="Proteomes" id="UP000298781">
    <property type="component" value="Chromosome"/>
</dbReference>
<dbReference type="PANTHER" id="PTHR11537:SF254">
    <property type="entry name" value="POTASSIUM VOLTAGE-GATED CHANNEL PROTEIN SHAB"/>
    <property type="match status" value="1"/>
</dbReference>
<dbReference type="GO" id="GO:0005249">
    <property type="term" value="F:voltage-gated potassium channel activity"/>
    <property type="evidence" value="ECO:0007669"/>
    <property type="project" value="InterPro"/>
</dbReference>
<dbReference type="Gene3D" id="2.60.120.10">
    <property type="entry name" value="Jelly Rolls"/>
    <property type="match status" value="1"/>
</dbReference>
<keyword evidence="14" id="KW-0114">cAMP</keyword>
<evidence type="ECO:0000256" key="2">
    <source>
        <dbReference type="ARBA" id="ARBA00011881"/>
    </source>
</evidence>
<keyword evidence="10" id="KW-0630">Potassium</keyword>
<feature type="transmembrane region" description="Helical" evidence="19">
    <location>
        <begin position="159"/>
        <end position="180"/>
    </location>
</feature>
<evidence type="ECO:0000256" key="11">
    <source>
        <dbReference type="ARBA" id="ARBA00022989"/>
    </source>
</evidence>
<evidence type="ECO:0000256" key="18">
    <source>
        <dbReference type="ARBA" id="ARBA00060926"/>
    </source>
</evidence>
<accession>A0A4D7B4F3</accession>
<keyword evidence="8" id="KW-0547">Nucleotide-binding</keyword>
<keyword evidence="4" id="KW-1003">Cell membrane</keyword>
<evidence type="ECO:0000256" key="9">
    <source>
        <dbReference type="ARBA" id="ARBA00022826"/>
    </source>
</evidence>
<keyword evidence="3" id="KW-0813">Transport</keyword>
<dbReference type="InterPro" id="IPR005821">
    <property type="entry name" value="Ion_trans_dom"/>
</dbReference>
<evidence type="ECO:0000256" key="5">
    <source>
        <dbReference type="ARBA" id="ARBA00022538"/>
    </source>
</evidence>
<dbReference type="AlphaFoldDB" id="A0A4D7B4F3"/>
<keyword evidence="5" id="KW-0633">Potassium transport</keyword>
<feature type="transmembrane region" description="Helical" evidence="19">
    <location>
        <begin position="195"/>
        <end position="214"/>
    </location>
</feature>
<dbReference type="KEGG" id="pstg:E8M01_00730"/>
<feature type="transmembrane region" description="Helical" evidence="19">
    <location>
        <begin position="221"/>
        <end position="245"/>
    </location>
</feature>
<dbReference type="InterPro" id="IPR014710">
    <property type="entry name" value="RmlC-like_jellyroll"/>
</dbReference>
<dbReference type="GO" id="GO:0030552">
    <property type="term" value="F:cAMP binding"/>
    <property type="evidence" value="ECO:0007669"/>
    <property type="project" value="UniProtKB-KW"/>
</dbReference>
<evidence type="ECO:0000259" key="20">
    <source>
        <dbReference type="PROSITE" id="PS50042"/>
    </source>
</evidence>
<evidence type="ECO:0000256" key="16">
    <source>
        <dbReference type="ARBA" id="ARBA00023303"/>
    </source>
</evidence>
<keyword evidence="11 19" id="KW-1133">Transmembrane helix</keyword>
<evidence type="ECO:0000256" key="4">
    <source>
        <dbReference type="ARBA" id="ARBA00022475"/>
    </source>
</evidence>
<keyword evidence="6" id="KW-0116">cAMP-binding</keyword>
<dbReference type="Pfam" id="PF00027">
    <property type="entry name" value="cNMP_binding"/>
    <property type="match status" value="1"/>
</dbReference>
<organism evidence="21 22">
    <name type="scientific">Phreatobacter stygius</name>
    <dbReference type="NCBI Taxonomy" id="1940610"/>
    <lineage>
        <taxon>Bacteria</taxon>
        <taxon>Pseudomonadati</taxon>
        <taxon>Pseudomonadota</taxon>
        <taxon>Alphaproteobacteria</taxon>
        <taxon>Hyphomicrobiales</taxon>
        <taxon>Phreatobacteraceae</taxon>
        <taxon>Phreatobacter</taxon>
    </lineage>
</organism>
<evidence type="ECO:0000256" key="15">
    <source>
        <dbReference type="ARBA" id="ARBA00023286"/>
    </source>
</evidence>
<dbReference type="InterPro" id="IPR018488">
    <property type="entry name" value="cNMP-bd_CS"/>
</dbReference>
<evidence type="ECO:0000256" key="12">
    <source>
        <dbReference type="ARBA" id="ARBA00023065"/>
    </source>
</evidence>
<evidence type="ECO:0000256" key="6">
    <source>
        <dbReference type="ARBA" id="ARBA00022566"/>
    </source>
</evidence>
<evidence type="ECO:0000256" key="14">
    <source>
        <dbReference type="ARBA" id="ARBA00023149"/>
    </source>
</evidence>
<evidence type="ECO:0000256" key="1">
    <source>
        <dbReference type="ARBA" id="ARBA00004651"/>
    </source>
</evidence>
<dbReference type="GO" id="GO:0001508">
    <property type="term" value="P:action potential"/>
    <property type="evidence" value="ECO:0007669"/>
    <property type="project" value="TreeGrafter"/>
</dbReference>
<evidence type="ECO:0000313" key="22">
    <source>
        <dbReference type="Proteomes" id="UP000298781"/>
    </source>
</evidence>
<dbReference type="SUPFAM" id="SSF81324">
    <property type="entry name" value="Voltage-gated potassium channels"/>
    <property type="match status" value="1"/>
</dbReference>
<feature type="transmembrane region" description="Helical" evidence="19">
    <location>
        <begin position="96"/>
        <end position="116"/>
    </location>
</feature>
<evidence type="ECO:0000256" key="7">
    <source>
        <dbReference type="ARBA" id="ARBA00022692"/>
    </source>
</evidence>
<dbReference type="RefSeq" id="WP_136958360.1">
    <property type="nucleotide sequence ID" value="NZ_CP039690.1"/>
</dbReference>
<comment type="similarity">
    <text evidence="18">Belongs to the potassium channel family.</text>
</comment>
<comment type="function">
    <text evidence="17">Cyclic nucleotide-regulated potassium channel activated by cAMP.</text>
</comment>
<dbReference type="InterPro" id="IPR028325">
    <property type="entry name" value="VG_K_chnl"/>
</dbReference>
<evidence type="ECO:0000256" key="17">
    <source>
        <dbReference type="ARBA" id="ARBA00058429"/>
    </source>
</evidence>
<name>A0A4D7B4F3_9HYPH</name>
<evidence type="ECO:0000313" key="21">
    <source>
        <dbReference type="EMBL" id="QCI62897.1"/>
    </source>
</evidence>
<keyword evidence="12" id="KW-0406">Ion transport</keyword>
<evidence type="ECO:0000256" key="10">
    <source>
        <dbReference type="ARBA" id="ARBA00022958"/>
    </source>
</evidence>
<dbReference type="InterPro" id="IPR018490">
    <property type="entry name" value="cNMP-bd_dom_sf"/>
</dbReference>
<dbReference type="PRINTS" id="PR00169">
    <property type="entry name" value="KCHANNEL"/>
</dbReference>
<dbReference type="EMBL" id="CP039690">
    <property type="protein sequence ID" value="QCI62897.1"/>
    <property type="molecule type" value="Genomic_DNA"/>
</dbReference>
<keyword evidence="9" id="KW-0631">Potassium channel</keyword>
<dbReference type="GO" id="GO:0008076">
    <property type="term" value="C:voltage-gated potassium channel complex"/>
    <property type="evidence" value="ECO:0007669"/>
    <property type="project" value="InterPro"/>
</dbReference>
<evidence type="ECO:0000256" key="19">
    <source>
        <dbReference type="SAM" id="Phobius"/>
    </source>
</evidence>
<dbReference type="Gene3D" id="1.10.287.70">
    <property type="match status" value="1"/>
</dbReference>
<comment type="subcellular location">
    <subcellularLocation>
        <location evidence="1">Cell membrane</location>
        <topology evidence="1">Multi-pass membrane protein</topology>
    </subcellularLocation>
</comment>
<feature type="transmembrane region" description="Helical" evidence="19">
    <location>
        <begin position="257"/>
        <end position="278"/>
    </location>
</feature>
<proteinExistence type="inferred from homology"/>
<dbReference type="PROSITE" id="PS00888">
    <property type="entry name" value="CNMP_BINDING_1"/>
    <property type="match status" value="1"/>
</dbReference>
<keyword evidence="16" id="KW-0407">Ion channel</keyword>
<dbReference type="PROSITE" id="PS50042">
    <property type="entry name" value="CNMP_BINDING_3"/>
    <property type="match status" value="1"/>
</dbReference>
<comment type="subunit">
    <text evidence="2">Homotetramer.</text>
</comment>
<dbReference type="OrthoDB" id="9799090at2"/>
<sequence length="393" mass="41942">MDGISLRRKVYEALDRGMVGNGVTDAVHGVLIGLILVNVLAAVLESVPALAAAHATLFKAIEIVSVAVFTVEYAARLWSAVEHAPLAGQSGLRARLGIAASPAMIIDLVAILPFYLSLAVDIDLRFLLLLRLLRFLKLARYSPGFTSLIDAVWNERRALGASLLIFLSALLFAASAMRLAEHEAQPDKFGTIPDAMWWAVITLTTVGYGDVYPITTAGKMVAGVTAMLGIAMLALPCGIIATAFAREIQRRDFVVTWSMVAGVPLFSGLDATAVADIMRALRSETFEPGEVICRRGEPAHSMFVVAEGEVLVEADAGRTVIGPGQCFGEAAAFERATRGATLRARNWVKVLSLDTADLHHLMQENPAIGVVIRAVIEEWRAPAGVGSTSSPAD</sequence>
<keyword evidence="7 19" id="KW-0812">Transmembrane</keyword>
<gene>
    <name evidence="21" type="ORF">E8M01_00730</name>
</gene>
<protein>
    <submittedName>
        <fullName evidence="21">Cyclic nucleotide-binding domain-containing protein</fullName>
    </submittedName>
</protein>
<evidence type="ECO:0000256" key="13">
    <source>
        <dbReference type="ARBA" id="ARBA00023136"/>
    </source>
</evidence>
<evidence type="ECO:0000256" key="3">
    <source>
        <dbReference type="ARBA" id="ARBA00022448"/>
    </source>
</evidence>
<dbReference type="InterPro" id="IPR000595">
    <property type="entry name" value="cNMP-bd_dom"/>
</dbReference>
<dbReference type="CDD" id="cd00038">
    <property type="entry name" value="CAP_ED"/>
    <property type="match status" value="1"/>
</dbReference>
<keyword evidence="15" id="KW-1071">Ligand-gated ion channel</keyword>
<dbReference type="Pfam" id="PF00520">
    <property type="entry name" value="Ion_trans"/>
    <property type="match status" value="1"/>
</dbReference>
<feature type="transmembrane region" description="Helical" evidence="19">
    <location>
        <begin position="26"/>
        <end position="44"/>
    </location>
</feature>
<feature type="domain" description="Cyclic nucleotide-binding" evidence="20">
    <location>
        <begin position="265"/>
        <end position="368"/>
    </location>
</feature>
<evidence type="ECO:0000256" key="8">
    <source>
        <dbReference type="ARBA" id="ARBA00022741"/>
    </source>
</evidence>
<dbReference type="PANTHER" id="PTHR11537">
    <property type="entry name" value="VOLTAGE-GATED POTASSIUM CHANNEL"/>
    <property type="match status" value="1"/>
</dbReference>
<reference evidence="21 22" key="1">
    <citation type="submission" date="2019-04" db="EMBL/GenBank/DDBJ databases">
        <title>Phreatobacter aquaticus sp. nov.</title>
        <authorList>
            <person name="Choi A."/>
        </authorList>
    </citation>
    <scope>NUCLEOTIDE SEQUENCE [LARGE SCALE GENOMIC DNA]</scope>
    <source>
        <strain evidence="21 22">KCTC 52518</strain>
    </source>
</reference>
<keyword evidence="22" id="KW-1185">Reference proteome</keyword>
<dbReference type="FunFam" id="1.10.287.70:FF:000181">
    <property type="entry name" value="Cyclic nucleotide-gated potassium channel mll3241"/>
    <property type="match status" value="1"/>
</dbReference>
<keyword evidence="13 19" id="KW-0472">Membrane</keyword>
<dbReference type="SMART" id="SM00100">
    <property type="entry name" value="cNMP"/>
    <property type="match status" value="1"/>
</dbReference>
<dbReference type="SUPFAM" id="SSF51206">
    <property type="entry name" value="cAMP-binding domain-like"/>
    <property type="match status" value="1"/>
</dbReference>